<feature type="signal peptide" evidence="1">
    <location>
        <begin position="1"/>
        <end position="23"/>
    </location>
</feature>
<comment type="caution">
    <text evidence="3">The sequence shown here is derived from an EMBL/GenBank/DDBJ whole genome shotgun (WGS) entry which is preliminary data.</text>
</comment>
<dbReference type="AlphaFoldDB" id="A0A4V2WMC7"/>
<evidence type="ECO:0000256" key="1">
    <source>
        <dbReference type="SAM" id="SignalP"/>
    </source>
</evidence>
<dbReference type="OrthoDB" id="7340239at2"/>
<evidence type="ECO:0000313" key="4">
    <source>
        <dbReference type="Proteomes" id="UP000295164"/>
    </source>
</evidence>
<gene>
    <name evidence="3" type="ORF">E0486_15450</name>
</gene>
<protein>
    <submittedName>
        <fullName evidence="3">DUF1311 domain-containing protein</fullName>
    </submittedName>
</protein>
<dbReference type="Proteomes" id="UP000295164">
    <property type="component" value="Unassembled WGS sequence"/>
</dbReference>
<feature type="chain" id="PRO_5020474147" evidence="1">
    <location>
        <begin position="24"/>
        <end position="176"/>
    </location>
</feature>
<accession>A0A4V2WMC7</accession>
<dbReference type="EMBL" id="SKFH01000034">
    <property type="protein sequence ID" value="TCZ67473.1"/>
    <property type="molecule type" value="Genomic_DNA"/>
</dbReference>
<dbReference type="Pfam" id="PF07007">
    <property type="entry name" value="LprI"/>
    <property type="match status" value="1"/>
</dbReference>
<keyword evidence="1" id="KW-0732">Signal</keyword>
<organism evidence="3 4">
    <name type="scientific">Flaviaesturariibacter aridisoli</name>
    <dbReference type="NCBI Taxonomy" id="2545761"/>
    <lineage>
        <taxon>Bacteria</taxon>
        <taxon>Pseudomonadati</taxon>
        <taxon>Bacteroidota</taxon>
        <taxon>Chitinophagia</taxon>
        <taxon>Chitinophagales</taxon>
        <taxon>Chitinophagaceae</taxon>
        <taxon>Flaviaestuariibacter</taxon>
    </lineage>
</organism>
<evidence type="ECO:0000259" key="2">
    <source>
        <dbReference type="Pfam" id="PF07007"/>
    </source>
</evidence>
<reference evidence="3 4" key="1">
    <citation type="submission" date="2019-03" db="EMBL/GenBank/DDBJ databases">
        <authorList>
            <person name="Kim M.K.M."/>
        </authorList>
    </citation>
    <scope>NUCLEOTIDE SEQUENCE [LARGE SCALE GENOMIC DNA]</scope>
    <source>
        <strain evidence="3 4">17J68-15</strain>
    </source>
</reference>
<proteinExistence type="predicted"/>
<name>A0A4V2WMC7_9BACT</name>
<feature type="domain" description="Lysozyme inhibitor LprI-like N-terminal" evidence="2">
    <location>
        <begin position="73"/>
        <end position="165"/>
    </location>
</feature>
<dbReference type="InterPro" id="IPR009739">
    <property type="entry name" value="LprI-like_N"/>
</dbReference>
<sequence>MKTVNRKCKFVILALLAATAASGQKPVPKPAEEPPVTRFRAELVAARENPAAIEFSVDTFRLELAYRKVVEKAKSDFDMSEATDALAHGYDSLMNKYYRKLAAVLQGSDKQTLVAAQKAWLAFRDAEGKLSRTVSQSEYSGGGTMQGLVESQEYLLLVRSRTTALFDHYARATQSY</sequence>
<evidence type="ECO:0000313" key="3">
    <source>
        <dbReference type="EMBL" id="TCZ67473.1"/>
    </source>
</evidence>
<dbReference type="Gene3D" id="1.20.1270.180">
    <property type="match status" value="1"/>
</dbReference>
<keyword evidence="4" id="KW-1185">Reference proteome</keyword>